<feature type="coiled-coil region" evidence="1">
    <location>
        <begin position="31"/>
        <end position="83"/>
    </location>
</feature>
<evidence type="ECO:0000256" key="1">
    <source>
        <dbReference type="SAM" id="Coils"/>
    </source>
</evidence>
<keyword evidence="1" id="KW-0175">Coiled coil</keyword>
<name>A0ABY7G1E5_MYAAR</name>
<gene>
    <name evidence="3" type="ORF">MAR_012806</name>
</gene>
<keyword evidence="4" id="KW-1185">Reference proteome</keyword>
<reference evidence="3" key="1">
    <citation type="submission" date="2022-11" db="EMBL/GenBank/DDBJ databases">
        <title>Centuries of genome instability and evolution in soft-shell clam transmissible cancer (bioRxiv).</title>
        <authorList>
            <person name="Hart S.F.M."/>
            <person name="Yonemitsu M.A."/>
            <person name="Giersch R.M."/>
            <person name="Beal B.F."/>
            <person name="Arriagada G."/>
            <person name="Davis B.W."/>
            <person name="Ostrander E.A."/>
            <person name="Goff S.P."/>
            <person name="Metzger M.J."/>
        </authorList>
    </citation>
    <scope>NUCLEOTIDE SEQUENCE</scope>
    <source>
        <strain evidence="3">MELC-2E11</strain>
        <tissue evidence="3">Siphon/mantle</tissue>
    </source>
</reference>
<evidence type="ECO:0000313" key="3">
    <source>
        <dbReference type="EMBL" id="WAR27102.1"/>
    </source>
</evidence>
<dbReference type="EMBL" id="CP111025">
    <property type="protein sequence ID" value="WAR27102.1"/>
    <property type="molecule type" value="Genomic_DNA"/>
</dbReference>
<protein>
    <submittedName>
        <fullName evidence="3">Uncharacterized protein</fullName>
    </submittedName>
</protein>
<evidence type="ECO:0000256" key="2">
    <source>
        <dbReference type="SAM" id="MobiDB-lite"/>
    </source>
</evidence>
<feature type="compositionally biased region" description="Low complexity" evidence="2">
    <location>
        <begin position="252"/>
        <end position="269"/>
    </location>
</feature>
<sequence length="375" mass="43295">MKDIALASMKSVDEENLTIINEVRKFRTEINQYLDKREKELLEEIEQKKRKSMTLLIKLEANCQEMESATEKLRSELQAQENNCNQLFVSGTRALKELVNLRSGLDNIREESSIPYFKFSRDPASEQFLVSSTAFGTVDQLVPLSADQHKQLQGPGNQHIPDNLQKDRPNETGKPVDTQTNKMVFKKGDEIVIETFYHRSGKEFQCVYQTGMRFYFDDWGNKPFPKRWYNEGLLVTNTILKDDSQTGKSVEQRAGASSQGQSSKSQGRKSGAYDRVGFLMHPTRGGIPTYIFYKKHNVHMYFDKNTGSWVRMPIAWELQHSKVKRLVDQISVPTWSDHHDILSMLRACNYDPDECISIYLNLQKDQWMNGQKTGE</sequence>
<evidence type="ECO:0000313" key="4">
    <source>
        <dbReference type="Proteomes" id="UP001164746"/>
    </source>
</evidence>
<feature type="region of interest" description="Disordered" evidence="2">
    <location>
        <begin position="245"/>
        <end position="269"/>
    </location>
</feature>
<organism evidence="3 4">
    <name type="scientific">Mya arenaria</name>
    <name type="common">Soft-shell clam</name>
    <dbReference type="NCBI Taxonomy" id="6604"/>
    <lineage>
        <taxon>Eukaryota</taxon>
        <taxon>Metazoa</taxon>
        <taxon>Spiralia</taxon>
        <taxon>Lophotrochozoa</taxon>
        <taxon>Mollusca</taxon>
        <taxon>Bivalvia</taxon>
        <taxon>Autobranchia</taxon>
        <taxon>Heteroconchia</taxon>
        <taxon>Euheterodonta</taxon>
        <taxon>Imparidentia</taxon>
        <taxon>Neoheterodontei</taxon>
        <taxon>Myida</taxon>
        <taxon>Myoidea</taxon>
        <taxon>Myidae</taxon>
        <taxon>Mya</taxon>
    </lineage>
</organism>
<dbReference type="Proteomes" id="UP001164746">
    <property type="component" value="Chromosome 14"/>
</dbReference>
<accession>A0ABY7G1E5</accession>
<proteinExistence type="predicted"/>
<feature type="region of interest" description="Disordered" evidence="2">
    <location>
        <begin position="148"/>
        <end position="178"/>
    </location>
</feature>